<evidence type="ECO:0000256" key="1">
    <source>
        <dbReference type="ARBA" id="ARBA00023052"/>
    </source>
</evidence>
<dbReference type="SUPFAM" id="SSF52518">
    <property type="entry name" value="Thiamin diphosphate-binding fold (THDP-binding)"/>
    <property type="match status" value="2"/>
</dbReference>
<dbReference type="SFLD" id="SFLDG00180">
    <property type="entry name" value="muconate_cycloisomerase"/>
    <property type="match status" value="1"/>
</dbReference>
<dbReference type="Gene3D" id="3.30.390.10">
    <property type="entry name" value="Enolase-like, N-terminal domain"/>
    <property type="match status" value="1"/>
</dbReference>
<reference evidence="4" key="1">
    <citation type="submission" date="2022-11" db="EMBL/GenBank/DDBJ databases">
        <authorList>
            <person name="Hyden B.L."/>
            <person name="Feng K."/>
            <person name="Yates T."/>
            <person name="Jawdy S."/>
            <person name="Smart L.B."/>
            <person name="Muchero W."/>
        </authorList>
    </citation>
    <scope>NUCLEOTIDE SEQUENCE</scope>
    <source>
        <tissue evidence="4">Shoot tip</tissue>
    </source>
</reference>
<sequence length="1643" mass="182379">MLPAVISFQKCLETNILPAPVSYRSKNPPIQAAMKPHILLLTSNIPLPSLNLPFRKRKSLPLAFLNRNTSIHFPRFQNPKFKAFEAVRFDCPVTDVTELEGEDCNLVLETCITRALPPALTLERGIESIKAAVVGLKSNPPCSSHGVFRFQVAVPPSPKALNWFCSLPESDGVFPRFFLSKETEDASFKNLYLHRTRGVFGLGSAICFEACAPENQKRIRRYLSSDSAHIMTYGFMDIKFNKESSSIKHEAGSFCFLIPEVELDEQEEASILVVTLAWDENFCWTFEQAIQSIESSIYQASCCFWPDTESCYSKCIKSTLRNFNLMEGQTFQMACTDALFLDRRDYQADTVELRRTKFSTQFCFRLSPVVGVSSNMLDDANETSYSLQDQANINAVWASLIVEECSRLGIVYFCVAPGSRSSPLAIAASTHPLTTFIITSSGTAVSNLLPAVVEASQDFVPLLLLTADRPPELLDAGANQAINQVNHFGSFVRFTFSLPAPTIIFPARMVLTTIDSAVHWATSLPFGPVHINCPFGEPLDDSSDNWMLSCLKRIGYLDVQGLIQGLLLLGAIHTEDEIWAALLLAKHLNWPVVADILSGLRLRKLLPSLPEIEENVLFVDHLDHALLSEGVGGWIHFDVIVQIGSRITSKRVSQMVEDCFPCTYILVDNHPCRHDPSHFVTHRVQCSIRRVARDISFQINAEYSITEPHVAHVITEALSAESALFVGNSMIIRDADMYGRSCKTHAQSVAHMMLDSELPCLSIRVAGNRGASGIDGLLSTAIGFAVGCNKQVLCLVGDVSMLHDTNGLAILTQRVSRKPMRILVINNHESQFKKLCEAHGVRHLPVKTKVELQEALLKFEHEKTDCVIEVESCIGANSTFHSTLRKSAQQAADHALSILSRLSVGVSISDGLFLYKIHKMNFSLYRIQLCAPPTSSSADHHHNEFHREGYILSVYLEDGSVGYGEVAPLEIHKENLVDVEEQLLFLLHIIKGIKIDVSLPTLKGSFTSWIWSNLGITECSIFPSVRCGLEMAILNAIAVSQGSSFISMLQPQMINEEIYEKSSVKICALVDSNGTPNEVAYIASSLVEEGFTAIKLKVARRADPIQDAAVICKVRNEVGPCVELRVDANRKWTYEEAIQFGFRVKDCDLQYIEEPVENVDDIVKFCEETGLPAALDETIDNFQESHLNMLAKYTHPGIVAVVIKPSVIGGFEKAALIARWAQKHGKMAVVSAAFESGLGLSTYILFSYYLEQLNVVYTVMNREIRPSTAHGLGTYKWLKQDVTAIPLGIHYDPCKGFMGASVAGAIQLLKNFKVNNNVIHKTFNEEQVHRYHLTVNSKNFSYSIKVHEVGQESNDNVVIFLHGFLGTGEDWIPIMKAISRSAKCISIDLPGHGGSKIQNHGCKGAQEEATLSIEIVADVLYELIQVITPFKVTLVGYSMGARIALHMALRLSHKIDGAVIISGSPGLKDTTARKIRQAKDDSRADSLVAYGLELFLDSWYAGELWKSLRSHPHFKEIVASRIVHEDVQSLAKALSGLSTGSQMSLWEDLKRCDLPLLLIVGEKDVKFKSIAQKMFNEVVQDRKGEDGKGNNICECHEKIFDQRKEFLRSTVKQCDALPGPDACFKDILKTTEMSVAVRVQLKI</sequence>
<dbReference type="InterPro" id="IPR004433">
    <property type="entry name" value="MenaQ_synth_MenD"/>
</dbReference>
<dbReference type="GO" id="GO:0016829">
    <property type="term" value="F:lyase activity"/>
    <property type="evidence" value="ECO:0007669"/>
    <property type="project" value="UniProtKB-KW"/>
</dbReference>
<gene>
    <name evidence="4" type="ORF">OIU74_018368</name>
</gene>
<dbReference type="InterPro" id="IPR029061">
    <property type="entry name" value="THDP-binding"/>
</dbReference>
<dbReference type="InterPro" id="IPR036849">
    <property type="entry name" value="Enolase-like_C_sf"/>
</dbReference>
<dbReference type="PANTHER" id="PTHR42916">
    <property type="entry name" value="2-SUCCINYL-5-ENOLPYRUVYL-6-HYDROXY-3-CYCLOHEXENE-1-CARBOXYLATE SYNTHASE"/>
    <property type="match status" value="1"/>
</dbReference>
<dbReference type="NCBIfam" id="TIGR01927">
    <property type="entry name" value="menC_gam_Gplu"/>
    <property type="match status" value="1"/>
</dbReference>
<dbReference type="HAMAP" id="MF_01659">
    <property type="entry name" value="MenD"/>
    <property type="match status" value="1"/>
</dbReference>
<reference evidence="4" key="2">
    <citation type="journal article" date="2023" name="Int. J. Mol. Sci.">
        <title>De Novo Assembly and Annotation of 11 Diverse Shrub Willow (Salix) Genomes Reveals Novel Gene Organization in Sex-Linked Regions.</title>
        <authorList>
            <person name="Hyden B."/>
            <person name="Feng K."/>
            <person name="Yates T.B."/>
            <person name="Jawdy S."/>
            <person name="Cereghino C."/>
            <person name="Smart L.B."/>
            <person name="Muchero W."/>
        </authorList>
    </citation>
    <scope>NUCLEOTIDE SEQUENCE</scope>
    <source>
        <tissue evidence="4">Shoot tip</tissue>
    </source>
</reference>
<name>A0A9Q0WRL3_9ROSI</name>
<dbReference type="EMBL" id="JAPFFM010000002">
    <property type="protein sequence ID" value="KAJ6772111.1"/>
    <property type="molecule type" value="Genomic_DNA"/>
</dbReference>
<dbReference type="CDD" id="cd02009">
    <property type="entry name" value="TPP_SHCHC_synthase"/>
    <property type="match status" value="1"/>
</dbReference>
<dbReference type="Proteomes" id="UP001151752">
    <property type="component" value="Chromosome 10"/>
</dbReference>
<organism evidence="4 5">
    <name type="scientific">Salix koriyanagi</name>
    <dbReference type="NCBI Taxonomy" id="2511006"/>
    <lineage>
        <taxon>Eukaryota</taxon>
        <taxon>Viridiplantae</taxon>
        <taxon>Streptophyta</taxon>
        <taxon>Embryophyta</taxon>
        <taxon>Tracheophyta</taxon>
        <taxon>Spermatophyta</taxon>
        <taxon>Magnoliopsida</taxon>
        <taxon>eudicotyledons</taxon>
        <taxon>Gunneridae</taxon>
        <taxon>Pentapetalae</taxon>
        <taxon>rosids</taxon>
        <taxon>fabids</taxon>
        <taxon>Malpighiales</taxon>
        <taxon>Salicaceae</taxon>
        <taxon>Saliceae</taxon>
        <taxon>Salix</taxon>
    </lineage>
</organism>
<dbReference type="PROSITE" id="PS00909">
    <property type="entry name" value="MR_MLE_2"/>
    <property type="match status" value="1"/>
</dbReference>
<evidence type="ECO:0000313" key="5">
    <source>
        <dbReference type="Proteomes" id="UP001151752"/>
    </source>
</evidence>
<dbReference type="GO" id="GO:0009234">
    <property type="term" value="P:menaquinone biosynthetic process"/>
    <property type="evidence" value="ECO:0007669"/>
    <property type="project" value="InterPro"/>
</dbReference>
<dbReference type="SUPFAM" id="SSF51604">
    <property type="entry name" value="Enolase C-terminal domain-like"/>
    <property type="match status" value="1"/>
</dbReference>
<dbReference type="InterPro" id="IPR029058">
    <property type="entry name" value="AB_hydrolase_fold"/>
</dbReference>
<dbReference type="SUPFAM" id="SSF53474">
    <property type="entry name" value="alpha/beta-Hydrolases"/>
    <property type="match status" value="1"/>
</dbReference>
<keyword evidence="2" id="KW-0456">Lyase</keyword>
<dbReference type="SMART" id="SM00922">
    <property type="entry name" value="MR_MLE"/>
    <property type="match status" value="1"/>
</dbReference>
<dbReference type="Pfam" id="PF00561">
    <property type="entry name" value="Abhydrolase_1"/>
    <property type="match status" value="1"/>
</dbReference>
<dbReference type="InterPro" id="IPR018110">
    <property type="entry name" value="Mandel_Rmase/mucon_lact_enz_CS"/>
</dbReference>
<evidence type="ECO:0000259" key="3">
    <source>
        <dbReference type="SMART" id="SM00922"/>
    </source>
</evidence>
<dbReference type="SFLD" id="SFLDF00009">
    <property type="entry name" value="o-succinylbenzoate_synthase"/>
    <property type="match status" value="1"/>
</dbReference>
<comment type="caution">
    <text evidence="4">The sequence shown here is derived from an EMBL/GenBank/DDBJ whole genome shotgun (WGS) entry which is preliminary data.</text>
</comment>
<dbReference type="GO" id="GO:0070204">
    <property type="term" value="F:2-succinyl-5-enolpyruvyl-6-hydroxy-3-cyclohexene-1-carboxylic-acid synthase activity"/>
    <property type="evidence" value="ECO:0007669"/>
    <property type="project" value="InterPro"/>
</dbReference>
<dbReference type="Gene3D" id="3.20.20.120">
    <property type="entry name" value="Enolase-like C-terminal domain"/>
    <property type="match status" value="1"/>
</dbReference>
<protein>
    <submittedName>
        <fullName evidence="4">2-SUCCINYL-5-ENOLPYRUVYL-6-HYDROXY-3-CYCLOHEXENE-1-CARBOXYLATE SYNTHASE</fullName>
    </submittedName>
</protein>
<keyword evidence="1" id="KW-0786">Thiamine pyrophosphate</keyword>
<dbReference type="CDD" id="cd07037">
    <property type="entry name" value="TPP_PYR_MenD"/>
    <property type="match status" value="1"/>
</dbReference>
<feature type="domain" description="Mandelate racemase/muconate lactonizing enzyme C-terminal" evidence="3">
    <location>
        <begin position="1076"/>
        <end position="1172"/>
    </location>
</feature>
<proteinExistence type="inferred from homology"/>
<evidence type="ECO:0000313" key="4">
    <source>
        <dbReference type="EMBL" id="KAJ6772111.1"/>
    </source>
</evidence>
<evidence type="ECO:0000256" key="2">
    <source>
        <dbReference type="ARBA" id="ARBA00023239"/>
    </source>
</evidence>
<dbReference type="InterPro" id="IPR013342">
    <property type="entry name" value="Mandelate_racemase_C"/>
</dbReference>
<dbReference type="InterPro" id="IPR029065">
    <property type="entry name" value="Enolase_C-like"/>
</dbReference>
<dbReference type="GO" id="GO:0030976">
    <property type="term" value="F:thiamine pyrophosphate binding"/>
    <property type="evidence" value="ECO:0007669"/>
    <property type="project" value="InterPro"/>
</dbReference>
<dbReference type="Pfam" id="PF16582">
    <property type="entry name" value="TPP_enzyme_M_2"/>
    <property type="match status" value="1"/>
</dbReference>
<dbReference type="InterPro" id="IPR032264">
    <property type="entry name" value="MenD_middle"/>
</dbReference>
<dbReference type="Gene3D" id="3.40.50.1820">
    <property type="entry name" value="alpha/beta hydrolase"/>
    <property type="match status" value="1"/>
</dbReference>
<dbReference type="Gene3D" id="3.40.50.970">
    <property type="match status" value="4"/>
</dbReference>
<keyword evidence="5" id="KW-1185">Reference proteome</keyword>
<dbReference type="SUPFAM" id="SSF54826">
    <property type="entry name" value="Enolase N-terminal domain-like"/>
    <property type="match status" value="1"/>
</dbReference>
<dbReference type="GO" id="GO:0009063">
    <property type="term" value="P:amino acid catabolic process"/>
    <property type="evidence" value="ECO:0007669"/>
    <property type="project" value="InterPro"/>
</dbReference>
<dbReference type="InterPro" id="IPR000073">
    <property type="entry name" value="AB_hydrolase_1"/>
</dbReference>
<dbReference type="PANTHER" id="PTHR42916:SF1">
    <property type="entry name" value="PROTEIN PHYLLO, CHLOROPLASTIC"/>
    <property type="match status" value="1"/>
</dbReference>
<dbReference type="Gene3D" id="3.40.50.1220">
    <property type="entry name" value="TPP-binding domain"/>
    <property type="match status" value="1"/>
</dbReference>
<accession>A0A9Q0WRL3</accession>
<dbReference type="InterPro" id="IPR029017">
    <property type="entry name" value="Enolase-like_N"/>
</dbReference>
<dbReference type="Pfam" id="PF13378">
    <property type="entry name" value="MR_MLE_C"/>
    <property type="match status" value="1"/>
</dbReference>
<dbReference type="SFLD" id="SFLDS00001">
    <property type="entry name" value="Enolase"/>
    <property type="match status" value="1"/>
</dbReference>